<gene>
    <name evidence="10" type="ORF">ACFQEY_15875</name>
</gene>
<evidence type="ECO:0000256" key="5">
    <source>
        <dbReference type="ARBA" id="ARBA00022842"/>
    </source>
</evidence>
<dbReference type="Gene3D" id="3.90.550.10">
    <property type="entry name" value="Spore Coat Polysaccharide Biosynthesis Protein SpsA, Chain A"/>
    <property type="match status" value="1"/>
</dbReference>
<evidence type="ECO:0000256" key="1">
    <source>
        <dbReference type="ARBA" id="ARBA00022490"/>
    </source>
</evidence>
<proteinExistence type="predicted"/>
<evidence type="ECO:0000256" key="4">
    <source>
        <dbReference type="ARBA" id="ARBA00022741"/>
    </source>
</evidence>
<dbReference type="EMBL" id="JBHSXI010000023">
    <property type="protein sequence ID" value="MFC6890473.1"/>
    <property type="molecule type" value="Genomic_DNA"/>
</dbReference>
<keyword evidence="10" id="KW-0548">Nucleotidyltransferase</keyword>
<evidence type="ECO:0000256" key="6">
    <source>
        <dbReference type="ARBA" id="ARBA00023134"/>
    </source>
</evidence>
<keyword evidence="5" id="KW-0460">Magnesium</keyword>
<reference evidence="10 11" key="1">
    <citation type="journal article" date="2019" name="Int. J. Syst. Evol. Microbiol.">
        <title>The Global Catalogue of Microorganisms (GCM) 10K type strain sequencing project: providing services to taxonomists for standard genome sequencing and annotation.</title>
        <authorList>
            <consortium name="The Broad Institute Genomics Platform"/>
            <consortium name="The Broad Institute Genome Sequencing Center for Infectious Disease"/>
            <person name="Wu L."/>
            <person name="Ma J."/>
        </authorList>
    </citation>
    <scope>NUCLEOTIDE SEQUENCE [LARGE SCALE GENOMIC DNA]</scope>
    <source>
        <strain evidence="10 11">Y73</strain>
    </source>
</reference>
<dbReference type="RefSeq" id="WP_379770448.1">
    <property type="nucleotide sequence ID" value="NZ_JBHSXI010000023.1"/>
</dbReference>
<name>A0ABD5URS8_9EURY</name>
<evidence type="ECO:0000256" key="3">
    <source>
        <dbReference type="ARBA" id="ARBA00022723"/>
    </source>
</evidence>
<dbReference type="InterPro" id="IPR013482">
    <property type="entry name" value="Molybde_CF_guanTrfase"/>
</dbReference>
<sequence length="251" mass="26325">MTTGAIVAGGRSTRFGDADKSVAELAGVPLIRRVADRLAGADDPIPPGASRAASGDPAVDDLVINCRPDQRDAIADALDGHPLPVRWALDDELDLGPVAGILNACQAAPGEYVALVACDMPFVDPAFVASLVSDAAGHRVGDRVSADNETGGHDAADNEAAGHDAAVPRLDDRWFQTTQAVYRAAPMAAACDRALSRGERKILSPLDELDYVVVDDETIRSRTTERTFTNVNTRAELAEANSAVTDALGDR</sequence>
<dbReference type="GO" id="GO:0016779">
    <property type="term" value="F:nucleotidyltransferase activity"/>
    <property type="evidence" value="ECO:0007669"/>
    <property type="project" value="UniProtKB-KW"/>
</dbReference>
<feature type="compositionally biased region" description="Basic and acidic residues" evidence="8">
    <location>
        <begin position="142"/>
        <end position="162"/>
    </location>
</feature>
<keyword evidence="3" id="KW-0479">Metal-binding</keyword>
<keyword evidence="6" id="KW-0342">GTP-binding</keyword>
<keyword evidence="4" id="KW-0547">Nucleotide-binding</keyword>
<dbReference type="GO" id="GO:0046872">
    <property type="term" value="F:metal ion binding"/>
    <property type="evidence" value="ECO:0007669"/>
    <property type="project" value="UniProtKB-KW"/>
</dbReference>
<feature type="region of interest" description="Disordered" evidence="8">
    <location>
        <begin position="142"/>
        <end position="163"/>
    </location>
</feature>
<protein>
    <submittedName>
        <fullName evidence="10">Molybdenum cofactor guanylyltransferase</fullName>
    </submittedName>
</protein>
<accession>A0ABD5URS8</accession>
<evidence type="ECO:0000256" key="7">
    <source>
        <dbReference type="ARBA" id="ARBA00023150"/>
    </source>
</evidence>
<feature type="domain" description="MobA-like NTP transferase" evidence="9">
    <location>
        <begin position="4"/>
        <end position="206"/>
    </location>
</feature>
<dbReference type="Pfam" id="PF12804">
    <property type="entry name" value="NTP_transf_3"/>
    <property type="match status" value="1"/>
</dbReference>
<dbReference type="GO" id="GO:0005525">
    <property type="term" value="F:GTP binding"/>
    <property type="evidence" value="ECO:0007669"/>
    <property type="project" value="UniProtKB-KW"/>
</dbReference>
<dbReference type="PANTHER" id="PTHR19136">
    <property type="entry name" value="MOLYBDENUM COFACTOR GUANYLYLTRANSFERASE"/>
    <property type="match status" value="1"/>
</dbReference>
<evidence type="ECO:0000256" key="8">
    <source>
        <dbReference type="SAM" id="MobiDB-lite"/>
    </source>
</evidence>
<dbReference type="InterPro" id="IPR029044">
    <property type="entry name" value="Nucleotide-diphossugar_trans"/>
</dbReference>
<dbReference type="Proteomes" id="UP001596333">
    <property type="component" value="Unassembled WGS sequence"/>
</dbReference>
<dbReference type="PANTHER" id="PTHR19136:SF81">
    <property type="entry name" value="MOLYBDENUM COFACTOR GUANYLYLTRANSFERASE"/>
    <property type="match status" value="1"/>
</dbReference>
<dbReference type="SUPFAM" id="SSF53448">
    <property type="entry name" value="Nucleotide-diphospho-sugar transferases"/>
    <property type="match status" value="1"/>
</dbReference>
<dbReference type="GO" id="GO:0006777">
    <property type="term" value="P:Mo-molybdopterin cofactor biosynthetic process"/>
    <property type="evidence" value="ECO:0007669"/>
    <property type="project" value="UniProtKB-KW"/>
</dbReference>
<dbReference type="AlphaFoldDB" id="A0ABD5URS8"/>
<organism evidence="10 11">
    <name type="scientific">Halorubrum trueperi</name>
    <dbReference type="NCBI Taxonomy" id="2004704"/>
    <lineage>
        <taxon>Archaea</taxon>
        <taxon>Methanobacteriati</taxon>
        <taxon>Methanobacteriota</taxon>
        <taxon>Stenosarchaea group</taxon>
        <taxon>Halobacteria</taxon>
        <taxon>Halobacteriales</taxon>
        <taxon>Haloferacaceae</taxon>
        <taxon>Halorubrum</taxon>
    </lineage>
</organism>
<dbReference type="InterPro" id="IPR025877">
    <property type="entry name" value="MobA-like_NTP_Trfase"/>
</dbReference>
<evidence type="ECO:0000313" key="11">
    <source>
        <dbReference type="Proteomes" id="UP001596333"/>
    </source>
</evidence>
<keyword evidence="2" id="KW-0808">Transferase</keyword>
<keyword evidence="1" id="KW-0963">Cytoplasm</keyword>
<evidence type="ECO:0000313" key="10">
    <source>
        <dbReference type="EMBL" id="MFC6890473.1"/>
    </source>
</evidence>
<evidence type="ECO:0000259" key="9">
    <source>
        <dbReference type="Pfam" id="PF12804"/>
    </source>
</evidence>
<keyword evidence="11" id="KW-1185">Reference proteome</keyword>
<dbReference type="CDD" id="cd02503">
    <property type="entry name" value="MobA"/>
    <property type="match status" value="1"/>
</dbReference>
<evidence type="ECO:0000256" key="2">
    <source>
        <dbReference type="ARBA" id="ARBA00022679"/>
    </source>
</evidence>
<comment type="caution">
    <text evidence="10">The sequence shown here is derived from an EMBL/GenBank/DDBJ whole genome shotgun (WGS) entry which is preliminary data.</text>
</comment>
<keyword evidence="7" id="KW-0501">Molybdenum cofactor biosynthesis</keyword>